<evidence type="ECO:0000259" key="11">
    <source>
        <dbReference type="SMART" id="SM01156"/>
    </source>
</evidence>
<evidence type="ECO:0000256" key="6">
    <source>
        <dbReference type="ARBA" id="ARBA00058456"/>
    </source>
</evidence>
<dbReference type="PANTHER" id="PTHR14978">
    <property type="entry name" value="BETA-CATENIN-LIKE PROTEIN 1 NUCLEAR ASSOCIATED PROTEIN"/>
    <property type="match status" value="1"/>
</dbReference>
<dbReference type="EMBL" id="ASGP02000001">
    <property type="protein sequence ID" value="KAH9526247.1"/>
    <property type="molecule type" value="Genomic_DNA"/>
</dbReference>
<dbReference type="Gene3D" id="1.25.10.10">
    <property type="entry name" value="Leucine-rich Repeat Variant"/>
    <property type="match status" value="1"/>
</dbReference>
<accession>A0A922I8H1</accession>
<dbReference type="InterPro" id="IPR016024">
    <property type="entry name" value="ARM-type_fold"/>
</dbReference>
<protein>
    <recommendedName>
        <fullName evidence="8">Beta-catenin-like protein 1</fullName>
    </recommendedName>
    <alternativeName>
        <fullName evidence="9">Nuclear-associated protein</fullName>
    </alternativeName>
</protein>
<comment type="caution">
    <text evidence="13">The sequence shown here is derived from an EMBL/GenBank/DDBJ whole genome shotgun (WGS) entry which is preliminary data.</text>
</comment>
<dbReference type="InterPro" id="IPR013180">
    <property type="entry name" value="CTNNBL1_N"/>
</dbReference>
<reference evidence="12" key="2">
    <citation type="submission" date="2020-06" db="EMBL/GenBank/DDBJ databases">
        <authorList>
            <person name="Ji K."/>
            <person name="Li J."/>
        </authorList>
    </citation>
    <scope>NUCLEOTIDE SEQUENCE</scope>
    <source>
        <strain evidence="12">JKM2019</strain>
        <tissue evidence="12">Whole body</tissue>
    </source>
</reference>
<evidence type="ECO:0000256" key="2">
    <source>
        <dbReference type="ARBA" id="ARBA00022553"/>
    </source>
</evidence>
<reference evidence="12" key="3">
    <citation type="journal article" date="2021" name="World Allergy Organ. J.">
        <title>Chromosome-level assembly of Dermatophagoides farinae genome and transcriptome reveals two novel allergens Der f 37 and Der f 39.</title>
        <authorList>
            <person name="Chen J."/>
            <person name="Cai Z."/>
            <person name="Fan D."/>
            <person name="Hu J."/>
            <person name="Hou Y."/>
            <person name="He Y."/>
            <person name="Zhang Z."/>
            <person name="Zhao Z."/>
            <person name="Gao P."/>
            <person name="Hu W."/>
            <person name="Sun J."/>
            <person name="Li J."/>
            <person name="Ji K."/>
        </authorList>
    </citation>
    <scope>NUCLEOTIDE SEQUENCE</scope>
    <source>
        <strain evidence="12">JKM2019</strain>
    </source>
</reference>
<keyword evidence="2" id="KW-0597">Phosphoprotein</keyword>
<evidence type="ECO:0000256" key="1">
    <source>
        <dbReference type="ARBA" id="ARBA00004123"/>
    </source>
</evidence>
<reference evidence="13" key="4">
    <citation type="journal article" date="2022" name="Res Sq">
        <title>Comparative Genomics Reveals Insights into the Divergent Evolution of Astigmatic Mites and Household Pest Adaptations.</title>
        <authorList>
            <person name="Xiong Q."/>
            <person name="Wan A.T.-Y."/>
            <person name="Liu X.-Y."/>
            <person name="Fung C.S.-H."/>
            <person name="Xiao X."/>
            <person name="Malainual N."/>
            <person name="Hou J."/>
            <person name="Wang L."/>
            <person name="Wang M."/>
            <person name="Yang K."/>
            <person name="Cui Y."/>
            <person name="Leung E."/>
            <person name="Nong W."/>
            <person name="Shin S.-K."/>
            <person name="Au S."/>
            <person name="Jeong K.Y."/>
            <person name="Chew F.T."/>
            <person name="Hui J."/>
            <person name="Leung T.F."/>
            <person name="Tungtrongchitr A."/>
            <person name="Zhong N."/>
            <person name="Liu Z."/>
            <person name="Tsui S."/>
        </authorList>
    </citation>
    <scope>NUCLEOTIDE SEQUENCE</scope>
    <source>
        <strain evidence="13">Derf</strain>
        <tissue evidence="13">Whole organism</tissue>
    </source>
</reference>
<comment type="subunit">
    <text evidence="7">Component of the PRP19-CDC5L splicing complex composed of a core complex comprising a homotetramer of PRPF19, CDC5L, PLRG1 and BCAS2, and at least three less stably associated proteins CTNNBL1, CWC15 and HSPA8. Interacts directly with CWC15 and CDC5L in the complex. Interacts with AICDA; the interaction is important for the antibody diversification activity of AICDA. Interacts with PRPF31 (via its NLS). Interacts (via its N-terminal NLS) with KPNA1 and KPNA2.</text>
</comment>
<dbReference type="InterPro" id="IPR011989">
    <property type="entry name" value="ARM-like"/>
</dbReference>
<feature type="compositionally biased region" description="Polar residues" evidence="10">
    <location>
        <begin position="28"/>
        <end position="43"/>
    </location>
</feature>
<keyword evidence="4" id="KW-0175">Coiled coil</keyword>
<organism evidence="13 14">
    <name type="scientific">Dermatophagoides farinae</name>
    <name type="common">American house dust mite</name>
    <dbReference type="NCBI Taxonomy" id="6954"/>
    <lineage>
        <taxon>Eukaryota</taxon>
        <taxon>Metazoa</taxon>
        <taxon>Ecdysozoa</taxon>
        <taxon>Arthropoda</taxon>
        <taxon>Chelicerata</taxon>
        <taxon>Arachnida</taxon>
        <taxon>Acari</taxon>
        <taxon>Acariformes</taxon>
        <taxon>Sarcoptiformes</taxon>
        <taxon>Astigmata</taxon>
        <taxon>Psoroptidia</taxon>
        <taxon>Analgoidea</taxon>
        <taxon>Pyroglyphidae</taxon>
        <taxon>Dermatophagoidinae</taxon>
        <taxon>Dermatophagoides</taxon>
    </lineage>
</organism>
<evidence type="ECO:0000256" key="10">
    <source>
        <dbReference type="SAM" id="MobiDB-lite"/>
    </source>
</evidence>
<dbReference type="GO" id="GO:0005681">
    <property type="term" value="C:spliceosomal complex"/>
    <property type="evidence" value="ECO:0007669"/>
    <property type="project" value="TreeGrafter"/>
</dbReference>
<evidence type="ECO:0000313" key="13">
    <source>
        <dbReference type="EMBL" id="KAH9526247.1"/>
    </source>
</evidence>
<dbReference type="GO" id="GO:0010467">
    <property type="term" value="P:gene expression"/>
    <property type="evidence" value="ECO:0007669"/>
    <property type="project" value="UniProtKB-ARBA"/>
</dbReference>
<evidence type="ECO:0000256" key="7">
    <source>
        <dbReference type="ARBA" id="ARBA00061776"/>
    </source>
</evidence>
<dbReference type="SUPFAM" id="SSF48371">
    <property type="entry name" value="ARM repeat"/>
    <property type="match status" value="1"/>
</dbReference>
<comment type="function">
    <text evidence="6">Component of the PRP19-CDC5L complex that forms an integral part of the spliceosome and is required for activating pre-mRNA splicing. Participates in AID/AICDA-mediated somatic hypermutation (SHM) and class-switch recombination (CSR), 2 processes resulting in the production of high-affinity, mutated isotype-switched antibodies.</text>
</comment>
<evidence type="ECO:0000256" key="9">
    <source>
        <dbReference type="ARBA" id="ARBA00083862"/>
    </source>
</evidence>
<gene>
    <name evidence="13" type="primary">CTNNBL1</name>
    <name evidence="13" type="ORF">DERF_000348</name>
    <name evidence="12" type="ORF">HUG17_8170</name>
</gene>
<feature type="region of interest" description="Disordered" evidence="10">
    <location>
        <begin position="13"/>
        <end position="48"/>
    </location>
</feature>
<dbReference type="EMBL" id="SDOV01000005">
    <property type="protein sequence ID" value="KAH7640701.1"/>
    <property type="molecule type" value="Genomic_DNA"/>
</dbReference>
<evidence type="ECO:0000256" key="8">
    <source>
        <dbReference type="ARBA" id="ARBA00070106"/>
    </source>
</evidence>
<comment type="subcellular location">
    <subcellularLocation>
        <location evidence="1">Nucleus</location>
    </subcellularLocation>
</comment>
<sequence length="576" mass="66204">MMNIEEVLRYNPHTSGILNADDNDDNESQSTSKRQRLDNNPTVSLARDGHINSKDIEKLLAQTGIEHVNEIDSETLKRLVLQLERRQLKNQEMRIKHADNPTKFMDSECELFDIIKEIHVIATQPTLYDTAIQMNLVPQLLGLLSHENTDIACSVVALIQELTDLDDVDEIEQVGRLMDALIDGQITVALVANMERLDENVREESEGIYNSLAIIENLTDYQPELSKDVRPLILWLLRKLKSKSPIFSANKLYASEILSILLQNSSDNRTMVGTLNGIDILLHVLSYYKRHDPSTADEEEYVENLYDCLCCSLFMSSRNLELFIKAEGIELMVLILKEKRKKHSSTDVRVGALKLLSHCFSHVADDQIATQLITLADKFIEILGLRVLMPIFLRPNSIIGHGSGSRRRKQAALIDQIEEHALVIIVALLKFTSRPELRDRILNKFIEQNFVKTERLIELHLKYLERLRQFDDRNNYPSLSNQEDAEQLFLQRLNEGGLFILQLVDQVIVMISSNRWESSSSVEHSIKQRIHRLLNMHSNTDHIQVIKSIVTEYLDEKNGKDNRTQDEYLLKCTQSF</sequence>
<keyword evidence="5" id="KW-0539">Nucleus</keyword>
<dbReference type="Proteomes" id="UP000790347">
    <property type="component" value="Unassembled WGS sequence"/>
</dbReference>
<evidence type="ECO:0000256" key="4">
    <source>
        <dbReference type="ARBA" id="ARBA00023054"/>
    </source>
</evidence>
<evidence type="ECO:0000256" key="3">
    <source>
        <dbReference type="ARBA" id="ARBA00022737"/>
    </source>
</evidence>
<dbReference type="FunFam" id="1.25.10.10:FF:001136">
    <property type="entry name" value="Beta-catenin-like protein 1"/>
    <property type="match status" value="1"/>
</dbReference>
<dbReference type="Pfam" id="PF08216">
    <property type="entry name" value="CTNNBL"/>
    <property type="match status" value="1"/>
</dbReference>
<name>A0A922I8H1_DERFA</name>
<feature type="domain" description="Beta-catenin-like protein 1 N-terminal" evidence="11">
    <location>
        <begin position="52"/>
        <end position="156"/>
    </location>
</feature>
<dbReference type="SMART" id="SM01156">
    <property type="entry name" value="DUF1716"/>
    <property type="match status" value="1"/>
</dbReference>
<dbReference type="Proteomes" id="UP000828236">
    <property type="component" value="Unassembled WGS sequence"/>
</dbReference>
<dbReference type="InterPro" id="IPR039678">
    <property type="entry name" value="CTNNBL1"/>
</dbReference>
<proteinExistence type="predicted"/>
<evidence type="ECO:0000313" key="14">
    <source>
        <dbReference type="Proteomes" id="UP000790347"/>
    </source>
</evidence>
<keyword evidence="3" id="KW-0677">Repeat</keyword>
<keyword evidence="14" id="KW-1185">Reference proteome</keyword>
<evidence type="ECO:0000313" key="12">
    <source>
        <dbReference type="EMBL" id="KAH7640701.1"/>
    </source>
</evidence>
<evidence type="ECO:0000256" key="5">
    <source>
        <dbReference type="ARBA" id="ARBA00023242"/>
    </source>
</evidence>
<dbReference type="AlphaFoldDB" id="A0A922I8H1"/>
<dbReference type="PANTHER" id="PTHR14978:SF0">
    <property type="entry name" value="BETA-CATENIN-LIKE PROTEIN 1"/>
    <property type="match status" value="1"/>
</dbReference>
<reference evidence="13" key="1">
    <citation type="submission" date="2013-05" db="EMBL/GenBank/DDBJ databases">
        <authorList>
            <person name="Yim A.K.Y."/>
            <person name="Chan T.F."/>
            <person name="Ji K.M."/>
            <person name="Liu X.Y."/>
            <person name="Zhou J.W."/>
            <person name="Li R.Q."/>
            <person name="Yang K.Y."/>
            <person name="Li J."/>
            <person name="Li M."/>
            <person name="Law P.T.W."/>
            <person name="Wu Y.L."/>
            <person name="Cai Z.L."/>
            <person name="Qin H."/>
            <person name="Bao Y."/>
            <person name="Leung R.K.K."/>
            <person name="Ng P.K.S."/>
            <person name="Zou J."/>
            <person name="Zhong X.J."/>
            <person name="Ran P.X."/>
            <person name="Zhong N.S."/>
            <person name="Liu Z.G."/>
            <person name="Tsui S.K.W."/>
        </authorList>
    </citation>
    <scope>NUCLEOTIDE SEQUENCE</scope>
    <source>
        <strain evidence="13">Derf</strain>
        <tissue evidence="13">Whole organism</tissue>
    </source>
</reference>